<evidence type="ECO:0000256" key="1">
    <source>
        <dbReference type="ARBA" id="ARBA00022490"/>
    </source>
</evidence>
<dbReference type="Gene3D" id="3.30.930.10">
    <property type="entry name" value="Bira Bifunctional Protein, Domain 2"/>
    <property type="match status" value="2"/>
</dbReference>
<dbReference type="PANTHER" id="PTHR42753:SF2">
    <property type="entry name" value="PROLINE--TRNA LIGASE"/>
    <property type="match status" value="1"/>
</dbReference>
<evidence type="ECO:0000256" key="2">
    <source>
        <dbReference type="ARBA" id="ARBA00022840"/>
    </source>
</evidence>
<dbReference type="PANTHER" id="PTHR42753">
    <property type="entry name" value="MITOCHONDRIAL RIBOSOME PROTEIN L39/PROLYL-TRNA LIGASE FAMILY MEMBER"/>
    <property type="match status" value="1"/>
</dbReference>
<dbReference type="Gene3D" id="3.40.50.800">
    <property type="entry name" value="Anticodon-binding domain"/>
    <property type="match status" value="1"/>
</dbReference>
<comment type="caution">
    <text evidence="6">The sequence shown here is derived from an EMBL/GenBank/DDBJ whole genome shotgun (WGS) entry which is preliminary data.</text>
</comment>
<dbReference type="InterPro" id="IPR045864">
    <property type="entry name" value="aa-tRNA-synth_II/BPL/LPL"/>
</dbReference>
<dbReference type="GO" id="GO:0005829">
    <property type="term" value="C:cytosol"/>
    <property type="evidence" value="ECO:0007669"/>
    <property type="project" value="TreeGrafter"/>
</dbReference>
<dbReference type="SUPFAM" id="SSF52954">
    <property type="entry name" value="Class II aaRS ABD-related"/>
    <property type="match status" value="1"/>
</dbReference>
<evidence type="ECO:0000313" key="7">
    <source>
        <dbReference type="Proteomes" id="UP000614469"/>
    </source>
</evidence>
<dbReference type="InterPro" id="IPR036754">
    <property type="entry name" value="YbaK/aa-tRNA-synt-asso_dom_sf"/>
</dbReference>
<dbReference type="AlphaFoldDB" id="A0A8J6NIG7"/>
<protein>
    <recommendedName>
        <fullName evidence="8">Proline--tRNA ligase</fullName>
    </recommendedName>
</protein>
<dbReference type="SUPFAM" id="SSF55826">
    <property type="entry name" value="YbaK/ProRS associated domain"/>
    <property type="match status" value="1"/>
</dbReference>
<dbReference type="Proteomes" id="UP000614469">
    <property type="component" value="Unassembled WGS sequence"/>
</dbReference>
<dbReference type="CDD" id="cd00861">
    <property type="entry name" value="ProRS_anticodon_short"/>
    <property type="match status" value="1"/>
</dbReference>
<keyword evidence="2" id="KW-0067">ATP-binding</keyword>
<keyword evidence="3" id="KW-0436">Ligase</keyword>
<accession>A0A8J6NIG7</accession>
<dbReference type="GO" id="GO:0004827">
    <property type="term" value="F:proline-tRNA ligase activity"/>
    <property type="evidence" value="ECO:0007669"/>
    <property type="project" value="TreeGrafter"/>
</dbReference>
<dbReference type="Gene3D" id="3.90.960.10">
    <property type="entry name" value="YbaK/aminoacyl-tRNA synthetase-associated domain"/>
    <property type="match status" value="1"/>
</dbReference>
<evidence type="ECO:0000256" key="3">
    <source>
        <dbReference type="ARBA" id="ARBA00023146"/>
    </source>
</evidence>
<evidence type="ECO:0008006" key="8">
    <source>
        <dbReference type="Google" id="ProtNLM"/>
    </source>
</evidence>
<sequence length="513" mass="56369">MKLSEIFSSTLRKAPTDAESASYQWMARGGYIRATSGGDFVTLPLAQRSLNKLRARLRHEMDSRGGQEIGPHANILSLAAGVVQSYRQLPRILYSYEEITQQAHPRSGLFGAAHSPALKIHALTDSKEIQNNYQVSIEKLFEELLKLLEINALKTDRGGYACINEKGNTNYIRCPQCGYLESQKYAQRAKSALSAEEPRELEKVATPNAHTIEALAAFLNFPKEKTAKAVFMIVEIDHEEKLVFAILRGDMDLSEAKLAAALNADALRPATDEEILAANAVPGYASPVGVKGVLVVVDDLIPASPNLVAGANEDGYHLLNVNYGRDFTAEIVTDLALTQAGDHCPKCNTNLALVSGVELVETIPISSAEPATYTDENGKDQPVWMASWTLDLGRTLAAVAESHHDEYGLLWPPAVAPYDIHLVWLPSKKVDTRSDAEDIYSNLSTTGFTVLFDDRDERAGVKFNDADLIGCPVRITVGERTLEEGSVEIKFRSKKEKELIEIDEIANYVLENL</sequence>
<dbReference type="EMBL" id="JACNJN010000052">
    <property type="protein sequence ID" value="MBC8334172.1"/>
    <property type="molecule type" value="Genomic_DNA"/>
</dbReference>
<dbReference type="GO" id="GO:0002161">
    <property type="term" value="F:aminoacyl-tRNA deacylase activity"/>
    <property type="evidence" value="ECO:0007669"/>
    <property type="project" value="InterPro"/>
</dbReference>
<keyword evidence="3" id="KW-0030">Aminoacyl-tRNA synthetase</keyword>
<feature type="domain" description="Anticodon-binding" evidence="4">
    <location>
        <begin position="431"/>
        <end position="511"/>
    </location>
</feature>
<dbReference type="InterPro" id="IPR007214">
    <property type="entry name" value="YbaK/aa-tRNA-synth-assoc-dom"/>
</dbReference>
<keyword evidence="2" id="KW-0547">Nucleotide-binding</keyword>
<dbReference type="InterPro" id="IPR036621">
    <property type="entry name" value="Anticodon-bd_dom_sf"/>
</dbReference>
<proteinExistence type="predicted"/>
<evidence type="ECO:0000313" key="6">
    <source>
        <dbReference type="EMBL" id="MBC8334172.1"/>
    </source>
</evidence>
<dbReference type="SUPFAM" id="SSF55681">
    <property type="entry name" value="Class II aaRS and biotin synthetases"/>
    <property type="match status" value="1"/>
</dbReference>
<dbReference type="Pfam" id="PF03129">
    <property type="entry name" value="HGTP_anticodon"/>
    <property type="match status" value="1"/>
</dbReference>
<feature type="domain" description="YbaK/aminoacyl-tRNA synthetase-associated" evidence="5">
    <location>
        <begin position="206"/>
        <end position="322"/>
    </location>
</feature>
<reference evidence="6 7" key="1">
    <citation type="submission" date="2020-08" db="EMBL/GenBank/DDBJ databases">
        <title>Bridging the membrane lipid divide: bacteria of the FCB group superphylum have the potential to synthesize archaeal ether lipids.</title>
        <authorList>
            <person name="Villanueva L."/>
            <person name="Von Meijenfeldt F.A.B."/>
            <person name="Westbye A.B."/>
            <person name="Yadav S."/>
            <person name="Hopmans E.C."/>
            <person name="Dutilh B.E."/>
            <person name="Sinninghe Damste J.S."/>
        </authorList>
    </citation>
    <scope>NUCLEOTIDE SEQUENCE [LARGE SCALE GENOMIC DNA]</scope>
    <source>
        <strain evidence="6">NIOZ-UU36</strain>
    </source>
</reference>
<dbReference type="CDD" id="cd04334">
    <property type="entry name" value="ProRS-INS"/>
    <property type="match status" value="1"/>
</dbReference>
<dbReference type="InterPro" id="IPR004154">
    <property type="entry name" value="Anticodon-bd"/>
</dbReference>
<organism evidence="6 7">
    <name type="scientific">Candidatus Desulfolinea nitratireducens</name>
    <dbReference type="NCBI Taxonomy" id="2841698"/>
    <lineage>
        <taxon>Bacteria</taxon>
        <taxon>Bacillati</taxon>
        <taxon>Chloroflexota</taxon>
        <taxon>Anaerolineae</taxon>
        <taxon>Anaerolineales</taxon>
        <taxon>Anaerolineales incertae sedis</taxon>
        <taxon>Candidatus Desulfolinea</taxon>
    </lineage>
</organism>
<keyword evidence="1" id="KW-0963">Cytoplasm</keyword>
<dbReference type="GO" id="GO:0006433">
    <property type="term" value="P:prolyl-tRNA aminoacylation"/>
    <property type="evidence" value="ECO:0007669"/>
    <property type="project" value="TreeGrafter"/>
</dbReference>
<dbReference type="InterPro" id="IPR044140">
    <property type="entry name" value="ProRS_anticodon_short"/>
</dbReference>
<evidence type="ECO:0000259" key="4">
    <source>
        <dbReference type="Pfam" id="PF03129"/>
    </source>
</evidence>
<evidence type="ECO:0000259" key="5">
    <source>
        <dbReference type="Pfam" id="PF04073"/>
    </source>
</evidence>
<dbReference type="InterPro" id="IPR050062">
    <property type="entry name" value="Pro-tRNA_synthetase"/>
</dbReference>
<dbReference type="Pfam" id="PF04073">
    <property type="entry name" value="tRNA_edit"/>
    <property type="match status" value="1"/>
</dbReference>
<gene>
    <name evidence="6" type="ORF">H8E29_02815</name>
</gene>
<dbReference type="GO" id="GO:0005524">
    <property type="term" value="F:ATP binding"/>
    <property type="evidence" value="ECO:0007669"/>
    <property type="project" value="UniProtKB-KW"/>
</dbReference>
<name>A0A8J6NIG7_9CHLR</name>